<dbReference type="Proteomes" id="UP000502415">
    <property type="component" value="Chromosome"/>
</dbReference>
<dbReference type="PANTHER" id="PTHR40980:SF4">
    <property type="entry name" value="TONB-DEPENDENT RECEPTOR-LIKE BETA-BARREL DOMAIN-CONTAINING PROTEIN"/>
    <property type="match status" value="1"/>
</dbReference>
<accession>A0A7Z2ZR00</accession>
<feature type="domain" description="TonB-dependent receptor-like beta-barrel" evidence="8">
    <location>
        <begin position="437"/>
        <end position="876"/>
    </location>
</feature>
<dbReference type="InterPro" id="IPR012910">
    <property type="entry name" value="Plug_dom"/>
</dbReference>
<evidence type="ECO:0000256" key="7">
    <source>
        <dbReference type="SAM" id="SignalP"/>
    </source>
</evidence>
<dbReference type="InterPro" id="IPR036942">
    <property type="entry name" value="Beta-barrel_TonB_sf"/>
</dbReference>
<proteinExistence type="inferred from homology"/>
<name>A0A7Z2ZR00_9BURK</name>
<dbReference type="InterPro" id="IPR010104">
    <property type="entry name" value="TonB_rcpt_bac"/>
</dbReference>
<reference evidence="10 11" key="1">
    <citation type="submission" date="2020-04" db="EMBL/GenBank/DDBJ databases">
        <title>Genome sequencing of novel species.</title>
        <authorList>
            <person name="Heo J."/>
            <person name="Kim S.-J."/>
            <person name="Kim J.-S."/>
            <person name="Hong S.-B."/>
            <person name="Kwon S.-W."/>
        </authorList>
    </citation>
    <scope>NUCLEOTIDE SEQUENCE [LARGE SCALE GENOMIC DNA]</scope>
    <source>
        <strain evidence="10 11">GN2-R2</strain>
    </source>
</reference>
<feature type="region of interest" description="Disordered" evidence="6">
    <location>
        <begin position="55"/>
        <end position="76"/>
    </location>
</feature>
<keyword evidence="3 5" id="KW-0472">Membrane</keyword>
<dbReference type="SUPFAM" id="SSF56935">
    <property type="entry name" value="Porins"/>
    <property type="match status" value="1"/>
</dbReference>
<dbReference type="NCBIfam" id="TIGR01782">
    <property type="entry name" value="TonB-Xanth-Caul"/>
    <property type="match status" value="1"/>
</dbReference>
<keyword evidence="5" id="KW-0798">TonB box</keyword>
<evidence type="ECO:0000256" key="3">
    <source>
        <dbReference type="ARBA" id="ARBA00023136"/>
    </source>
</evidence>
<keyword evidence="10" id="KW-0675">Receptor</keyword>
<sequence length="909" mass="97565">MERTASGQVPASQRRAFALRALVAALAGAGLAGSLPALAQSTDTASAAAVTNANTAANNSNDPADGAAAGTAGDRAPARDAGANVIVVNGQRQAAQSAQTIKKNAEQVVDSIVAEDIGKFPDKNVAELLGRITGVQTVRENGEAGRIVIRGLGGIRTLLNGREMFTAADRSLNLTDVPVSMLQRVDVYKSQGADMVEGGTSGVIDVRTFRPFDFKGSQTAVNVRAEHRDKTGKTDPQVGGLLSNRWKTDLGEFGLLGGLSYQRGRYHDETAWAGQPTTYTNPAGVQGADGNGRVMVTGDRKRLAANLAAQWRPNRDMQFYAEGFSTKIDVDSQSVFFVGGFPINNAASTVTTVGADGKRYLDTISNPSDTSLVLSSTQARRDWSRGTQGAIGGTWDVSPTVRLSSELVRTVSTYRQENPILDSIYTAPHPVTGGVRDGGGFVDYPGVNLVDPSKWTMIALYDNHNHANGSANDWRGDVNWTPDDAGILKELSGGVRVAKREASHANELGNYRPATITGRAPSSVPGLSCVSPQTHGNYGVNQYYAACMNFLLDNTGAVRQAILGTSAGLPDDPLSLYTDEETTSALYGKAKVGFDAFGIPVDGTAGVRLVRTRQSIDGNSRAGTGPVTPVSVSGTTTNVLPSLNLRASFRPDLIGRLVAGKAIERAAFGDYNPGLTLGSVTTTNANLPTGTSGNPNLKPQEARNLDLALEWYFAKDGSLTGTVFQHDFKNYLRRRDAVETINGQQYLVSRPYNLDTAKLYGFEGAYQQFFSSLPGWMSGLGMQANFTYMDGGMNEADGSRNTFAGMSKRAYNLVGLYERGPWSARLAYSWRDKFVDTYNYRGLGVDLIVDPIKTLDASLSYKIDERMTVTLDGSNLLNQAYHDYHGTPLLPRDVRRYDRVVGLALRWKM</sequence>
<dbReference type="Pfam" id="PF00593">
    <property type="entry name" value="TonB_dep_Rec_b-barrel"/>
    <property type="match status" value="1"/>
</dbReference>
<dbReference type="Gene3D" id="2.40.170.20">
    <property type="entry name" value="TonB-dependent receptor, beta-barrel domain"/>
    <property type="match status" value="1"/>
</dbReference>
<protein>
    <submittedName>
        <fullName evidence="10">TonB-dependent receptor</fullName>
    </submittedName>
</protein>
<dbReference type="PANTHER" id="PTHR40980">
    <property type="entry name" value="PLUG DOMAIN-CONTAINING PROTEIN"/>
    <property type="match status" value="1"/>
</dbReference>
<dbReference type="KEGG" id="mfy:HH212_02020"/>
<gene>
    <name evidence="10" type="ORF">HH212_02020</name>
</gene>
<dbReference type="Gene3D" id="2.170.130.10">
    <property type="entry name" value="TonB-dependent receptor, plug domain"/>
    <property type="match status" value="1"/>
</dbReference>
<feature type="signal peptide" evidence="7">
    <location>
        <begin position="1"/>
        <end position="39"/>
    </location>
</feature>
<evidence type="ECO:0000256" key="4">
    <source>
        <dbReference type="ARBA" id="ARBA00023237"/>
    </source>
</evidence>
<dbReference type="InterPro" id="IPR000531">
    <property type="entry name" value="Beta-barrel_TonB"/>
</dbReference>
<evidence type="ECO:0000256" key="1">
    <source>
        <dbReference type="ARBA" id="ARBA00004442"/>
    </source>
</evidence>
<dbReference type="EMBL" id="CP051685">
    <property type="protein sequence ID" value="QJD98960.1"/>
    <property type="molecule type" value="Genomic_DNA"/>
</dbReference>
<evidence type="ECO:0000259" key="9">
    <source>
        <dbReference type="Pfam" id="PF07715"/>
    </source>
</evidence>
<evidence type="ECO:0000256" key="6">
    <source>
        <dbReference type="SAM" id="MobiDB-lite"/>
    </source>
</evidence>
<dbReference type="RefSeq" id="WP_169433857.1">
    <property type="nucleotide sequence ID" value="NZ_CP051685.1"/>
</dbReference>
<dbReference type="Pfam" id="PF07715">
    <property type="entry name" value="Plug"/>
    <property type="match status" value="1"/>
</dbReference>
<keyword evidence="4" id="KW-0998">Cell outer membrane</keyword>
<evidence type="ECO:0000256" key="5">
    <source>
        <dbReference type="RuleBase" id="RU003357"/>
    </source>
</evidence>
<dbReference type="AlphaFoldDB" id="A0A7Z2ZR00"/>
<evidence type="ECO:0000313" key="10">
    <source>
        <dbReference type="EMBL" id="QJD98960.1"/>
    </source>
</evidence>
<feature type="chain" id="PRO_5030545253" evidence="7">
    <location>
        <begin position="40"/>
        <end position="909"/>
    </location>
</feature>
<feature type="domain" description="TonB-dependent receptor plug" evidence="9">
    <location>
        <begin position="103"/>
        <end position="203"/>
    </location>
</feature>
<comment type="subcellular location">
    <subcellularLocation>
        <location evidence="1 5">Cell outer membrane</location>
    </subcellularLocation>
</comment>
<comment type="similarity">
    <text evidence="2 5">Belongs to the TonB-dependent receptor family.</text>
</comment>
<keyword evidence="7" id="KW-0732">Signal</keyword>
<dbReference type="GO" id="GO:0009279">
    <property type="term" value="C:cell outer membrane"/>
    <property type="evidence" value="ECO:0007669"/>
    <property type="project" value="UniProtKB-SubCell"/>
</dbReference>
<keyword evidence="11" id="KW-1185">Reference proteome</keyword>
<organism evidence="10 11">
    <name type="scientific">Massilia forsythiae</name>
    <dbReference type="NCBI Taxonomy" id="2728020"/>
    <lineage>
        <taxon>Bacteria</taxon>
        <taxon>Pseudomonadati</taxon>
        <taxon>Pseudomonadota</taxon>
        <taxon>Betaproteobacteria</taxon>
        <taxon>Burkholderiales</taxon>
        <taxon>Oxalobacteraceae</taxon>
        <taxon>Telluria group</taxon>
        <taxon>Massilia</taxon>
    </lineage>
</organism>
<dbReference type="InterPro" id="IPR037066">
    <property type="entry name" value="Plug_dom_sf"/>
</dbReference>
<evidence type="ECO:0000313" key="11">
    <source>
        <dbReference type="Proteomes" id="UP000502415"/>
    </source>
</evidence>
<evidence type="ECO:0000259" key="8">
    <source>
        <dbReference type="Pfam" id="PF00593"/>
    </source>
</evidence>
<evidence type="ECO:0000256" key="2">
    <source>
        <dbReference type="ARBA" id="ARBA00009810"/>
    </source>
</evidence>